<accession>A0A545UJS0</accession>
<gene>
    <name evidence="9" type="ORF">FLL46_02175</name>
</gene>
<dbReference type="SMART" id="SM01358">
    <property type="entry name" value="HBM"/>
    <property type="match status" value="1"/>
</dbReference>
<feature type="domain" description="Methyl-accepting transducer" evidence="7">
    <location>
        <begin position="356"/>
        <end position="592"/>
    </location>
</feature>
<evidence type="ECO:0000256" key="6">
    <source>
        <dbReference type="SAM" id="Phobius"/>
    </source>
</evidence>
<evidence type="ECO:0000313" key="10">
    <source>
        <dbReference type="Proteomes" id="UP000315439"/>
    </source>
</evidence>
<dbReference type="PANTHER" id="PTHR32089">
    <property type="entry name" value="METHYL-ACCEPTING CHEMOTAXIS PROTEIN MCPB"/>
    <property type="match status" value="1"/>
</dbReference>
<reference evidence="9 10" key="1">
    <citation type="submission" date="2019-07" db="EMBL/GenBank/DDBJ databases">
        <title>Draft genome for Aliikangiella sp. M105.</title>
        <authorList>
            <person name="Wang G."/>
        </authorList>
    </citation>
    <scope>NUCLEOTIDE SEQUENCE [LARGE SCALE GENOMIC DNA]</scope>
    <source>
        <strain evidence="9 10">M105</strain>
    </source>
</reference>
<feature type="coiled-coil region" evidence="5">
    <location>
        <begin position="346"/>
        <end position="373"/>
    </location>
</feature>
<dbReference type="SMART" id="SM00304">
    <property type="entry name" value="HAMP"/>
    <property type="match status" value="1"/>
</dbReference>
<dbReference type="GO" id="GO:0016020">
    <property type="term" value="C:membrane"/>
    <property type="evidence" value="ECO:0007669"/>
    <property type="project" value="UniProtKB-SubCell"/>
</dbReference>
<evidence type="ECO:0000259" key="8">
    <source>
        <dbReference type="PROSITE" id="PS50885"/>
    </source>
</evidence>
<comment type="similarity">
    <text evidence="3">Belongs to the methyl-accepting chemotaxis (MCP) protein family.</text>
</comment>
<dbReference type="InterPro" id="IPR032255">
    <property type="entry name" value="HBM"/>
</dbReference>
<dbReference type="PANTHER" id="PTHR32089:SF112">
    <property type="entry name" value="LYSOZYME-LIKE PROTEIN-RELATED"/>
    <property type="match status" value="1"/>
</dbReference>
<dbReference type="EMBL" id="VIKS01000001">
    <property type="protein sequence ID" value="TQV89711.1"/>
    <property type="molecule type" value="Genomic_DNA"/>
</dbReference>
<comment type="subcellular location">
    <subcellularLocation>
        <location evidence="1">Membrane</location>
    </subcellularLocation>
</comment>
<protein>
    <submittedName>
        <fullName evidence="9">HAMP domain-containing protein</fullName>
    </submittedName>
</protein>
<evidence type="ECO:0000256" key="5">
    <source>
        <dbReference type="SAM" id="Coils"/>
    </source>
</evidence>
<evidence type="ECO:0000256" key="2">
    <source>
        <dbReference type="ARBA" id="ARBA00023224"/>
    </source>
</evidence>
<feature type="coiled-coil region" evidence="5">
    <location>
        <begin position="574"/>
        <end position="625"/>
    </location>
</feature>
<organism evidence="9 10">
    <name type="scientific">Aliikangiella coralliicola</name>
    <dbReference type="NCBI Taxonomy" id="2592383"/>
    <lineage>
        <taxon>Bacteria</taxon>
        <taxon>Pseudomonadati</taxon>
        <taxon>Pseudomonadota</taxon>
        <taxon>Gammaproteobacteria</taxon>
        <taxon>Oceanospirillales</taxon>
        <taxon>Pleioneaceae</taxon>
        <taxon>Aliikangiella</taxon>
    </lineage>
</organism>
<feature type="domain" description="HAMP" evidence="8">
    <location>
        <begin position="298"/>
        <end position="351"/>
    </location>
</feature>
<dbReference type="Pfam" id="PF00672">
    <property type="entry name" value="HAMP"/>
    <property type="match status" value="1"/>
</dbReference>
<keyword evidence="5" id="KW-0175">Coiled coil</keyword>
<dbReference type="InterPro" id="IPR003660">
    <property type="entry name" value="HAMP_dom"/>
</dbReference>
<dbReference type="OrthoDB" id="8724845at2"/>
<dbReference type="PROSITE" id="PS50885">
    <property type="entry name" value="HAMP"/>
    <property type="match status" value="1"/>
</dbReference>
<dbReference type="GO" id="GO:0006935">
    <property type="term" value="P:chemotaxis"/>
    <property type="evidence" value="ECO:0007669"/>
    <property type="project" value="UniProtKB-ARBA"/>
</dbReference>
<evidence type="ECO:0000256" key="3">
    <source>
        <dbReference type="ARBA" id="ARBA00029447"/>
    </source>
</evidence>
<dbReference type="Proteomes" id="UP000315439">
    <property type="component" value="Unassembled WGS sequence"/>
</dbReference>
<dbReference type="AlphaFoldDB" id="A0A545UJS0"/>
<dbReference type="FunFam" id="1.10.287.950:FF:000001">
    <property type="entry name" value="Methyl-accepting chemotaxis sensory transducer"/>
    <property type="match status" value="1"/>
</dbReference>
<dbReference type="SUPFAM" id="SSF58104">
    <property type="entry name" value="Methyl-accepting chemotaxis protein (MCP) signaling domain"/>
    <property type="match status" value="1"/>
</dbReference>
<dbReference type="Gene3D" id="1.10.287.950">
    <property type="entry name" value="Methyl-accepting chemotaxis protein"/>
    <property type="match status" value="1"/>
</dbReference>
<dbReference type="GO" id="GO:0007165">
    <property type="term" value="P:signal transduction"/>
    <property type="evidence" value="ECO:0007669"/>
    <property type="project" value="UniProtKB-KW"/>
</dbReference>
<feature type="transmembrane region" description="Helical" evidence="6">
    <location>
        <begin position="14"/>
        <end position="35"/>
    </location>
</feature>
<dbReference type="CDD" id="cd11386">
    <property type="entry name" value="MCP_signal"/>
    <property type="match status" value="1"/>
</dbReference>
<dbReference type="CDD" id="cd06225">
    <property type="entry name" value="HAMP"/>
    <property type="match status" value="1"/>
</dbReference>
<keyword evidence="6" id="KW-1133">Transmembrane helix</keyword>
<feature type="transmembrane region" description="Helical" evidence="6">
    <location>
        <begin position="277"/>
        <end position="297"/>
    </location>
</feature>
<comment type="caution">
    <text evidence="9">The sequence shown here is derived from an EMBL/GenBank/DDBJ whole genome shotgun (WGS) entry which is preliminary data.</text>
</comment>
<evidence type="ECO:0000256" key="1">
    <source>
        <dbReference type="ARBA" id="ARBA00004370"/>
    </source>
</evidence>
<dbReference type="SMART" id="SM00283">
    <property type="entry name" value="MA"/>
    <property type="match status" value="1"/>
</dbReference>
<evidence type="ECO:0000313" key="9">
    <source>
        <dbReference type="EMBL" id="TQV89711.1"/>
    </source>
</evidence>
<proteinExistence type="inferred from homology"/>
<dbReference type="RefSeq" id="WP_142891775.1">
    <property type="nucleotide sequence ID" value="NZ_ML660160.1"/>
</dbReference>
<evidence type="ECO:0000256" key="4">
    <source>
        <dbReference type="PROSITE-ProRule" id="PRU00284"/>
    </source>
</evidence>
<dbReference type="PROSITE" id="PS50111">
    <property type="entry name" value="CHEMOTAXIS_TRANSDUC_2"/>
    <property type="match status" value="1"/>
</dbReference>
<keyword evidence="6" id="KW-0472">Membrane</keyword>
<evidence type="ECO:0000259" key="7">
    <source>
        <dbReference type="PROSITE" id="PS50111"/>
    </source>
</evidence>
<keyword evidence="2 4" id="KW-0807">Transducer</keyword>
<dbReference type="InterPro" id="IPR004089">
    <property type="entry name" value="MCPsignal_dom"/>
</dbReference>
<name>A0A545UJS0_9GAMM</name>
<sequence length="628" mass="70668">MNSLLENFSIKQKLIAMSMVALAGVLLMVGLKISFNNDLDLMKKTLITTLEMNNKMLQLRRNEKDFLARNDLKYETKYEANYQQLLALTQQLNTLLDDIDFSDPNATNQLNSVFKNYRDSFKNVVNIKQELGLTPKTGLYGSLREAVHVAEDIVKAQNSWELLADILMLRRREKDFMLRWDTKYLDKFEEDFVKFEQALNRTNISPTVKSNITGAMQKYAAEFRLFATKSKQLGLDSKSGEMGRMRETIHQSEGLLESKSNQLNEFIAQQIKSANQWYIALAAFVVTIMMSLIYLAYRSVNEPLQKLTNTMNRANQERDLSIRSNMPGKHEIAQLSGVFDRMMESFSEVLERIDQASEQVSSASNELSHINRTSAENLREQQNLIEQVATAMNEMTVSVQEVARNISDTSTSADDAFQETNIGKETVANAVNSVEALVEKMLKAKQVLDELDKDSDDVSKVLEVIRGVAEQTNLLALNAAIEAARAGEQGRGFAVVADEVRTLAGRTQQSTEEINQIIERLQSNSKLAVDVMEQSQIQVTETVDQAQTAGSALNNVTEKVNQINNMSTQIATAAEQQNSVAEEINEKIVNINDRAIQNTSNSEQTSEASNEQARLANELKQLVNQFKH</sequence>
<dbReference type="Pfam" id="PF00015">
    <property type="entry name" value="MCPsignal"/>
    <property type="match status" value="1"/>
</dbReference>
<keyword evidence="10" id="KW-1185">Reference proteome</keyword>
<keyword evidence="6" id="KW-0812">Transmembrane</keyword>